<evidence type="ECO:0000313" key="1">
    <source>
        <dbReference type="EMBL" id="KRY33774.1"/>
    </source>
</evidence>
<name>A0A0V1B9V4_TRISP</name>
<dbReference type="Proteomes" id="UP000054776">
    <property type="component" value="Unassembled WGS sequence"/>
</dbReference>
<protein>
    <submittedName>
        <fullName evidence="1">Uncharacterized protein</fullName>
    </submittedName>
</protein>
<organism evidence="1 2">
    <name type="scientific">Trichinella spiralis</name>
    <name type="common">Trichina worm</name>
    <dbReference type="NCBI Taxonomy" id="6334"/>
    <lineage>
        <taxon>Eukaryota</taxon>
        <taxon>Metazoa</taxon>
        <taxon>Ecdysozoa</taxon>
        <taxon>Nematoda</taxon>
        <taxon>Enoplea</taxon>
        <taxon>Dorylaimia</taxon>
        <taxon>Trichinellida</taxon>
        <taxon>Trichinellidae</taxon>
        <taxon>Trichinella</taxon>
    </lineage>
</organism>
<sequence length="68" mass="8149">MQNKENKHSSNSVKMRQMVLLKQPRMKKETTCKLETQIFNYTKSTAIFIYSMKEYCRWGCVEYICGEI</sequence>
<dbReference type="EMBL" id="JYDH01000077">
    <property type="protein sequence ID" value="KRY33774.1"/>
    <property type="molecule type" value="Genomic_DNA"/>
</dbReference>
<gene>
    <name evidence="1" type="ORF">T01_11396</name>
</gene>
<evidence type="ECO:0000313" key="2">
    <source>
        <dbReference type="Proteomes" id="UP000054776"/>
    </source>
</evidence>
<dbReference type="InParanoid" id="A0A0V1B9V4"/>
<reference evidence="1 2" key="1">
    <citation type="submission" date="2015-01" db="EMBL/GenBank/DDBJ databases">
        <title>Evolution of Trichinella species and genotypes.</title>
        <authorList>
            <person name="Korhonen P.K."/>
            <person name="Edoardo P."/>
            <person name="Giuseppe L.R."/>
            <person name="Gasser R.B."/>
        </authorList>
    </citation>
    <scope>NUCLEOTIDE SEQUENCE [LARGE SCALE GENOMIC DNA]</scope>
    <source>
        <strain evidence="1">ISS3</strain>
    </source>
</reference>
<comment type="caution">
    <text evidence="1">The sequence shown here is derived from an EMBL/GenBank/DDBJ whole genome shotgun (WGS) entry which is preliminary data.</text>
</comment>
<proteinExistence type="predicted"/>
<accession>A0A0V1B9V4</accession>
<dbReference type="AlphaFoldDB" id="A0A0V1B9V4"/>
<keyword evidence="2" id="KW-1185">Reference proteome</keyword>